<comment type="caution">
    <text evidence="1">The sequence shown here is derived from an EMBL/GenBank/DDBJ whole genome shotgun (WGS) entry which is preliminary data.</text>
</comment>
<dbReference type="EMBL" id="MU275847">
    <property type="protein sequence ID" value="KAI0052154.1"/>
    <property type="molecule type" value="Genomic_DNA"/>
</dbReference>
<reference evidence="1" key="1">
    <citation type="submission" date="2021-02" db="EMBL/GenBank/DDBJ databases">
        <authorList>
            <consortium name="DOE Joint Genome Institute"/>
            <person name="Ahrendt S."/>
            <person name="Looney B.P."/>
            <person name="Miyauchi S."/>
            <person name="Morin E."/>
            <person name="Drula E."/>
            <person name="Courty P.E."/>
            <person name="Chicoki N."/>
            <person name="Fauchery L."/>
            <person name="Kohler A."/>
            <person name="Kuo A."/>
            <person name="Labutti K."/>
            <person name="Pangilinan J."/>
            <person name="Lipzen A."/>
            <person name="Riley R."/>
            <person name="Andreopoulos W."/>
            <person name="He G."/>
            <person name="Johnson J."/>
            <person name="Barry K.W."/>
            <person name="Grigoriev I.V."/>
            <person name="Nagy L."/>
            <person name="Hibbett D."/>
            <person name="Henrissat B."/>
            <person name="Matheny P.B."/>
            <person name="Labbe J."/>
            <person name="Martin F."/>
        </authorList>
    </citation>
    <scope>NUCLEOTIDE SEQUENCE</scope>
    <source>
        <strain evidence="1">FP105234-sp</strain>
    </source>
</reference>
<gene>
    <name evidence="1" type="ORF">FA95DRAFT_1553838</name>
</gene>
<sequence length="582" mass="64380">MSRPAPSSRTRTTRMPSDRPRLPPTRRASMSLPLSLSRSAGTASLSPNPAGTNGSSPHIPVIQRSSKNHQKLVMLPSDPQTRPLPEDDENMHGYETDARMGQRERKSPAERMSKEERRRAGSRRVTAYCVAEAFGMKQLVSFVKREHNVVPRAFGEALYAMYHLPLLPGYSANVNIRSAPAPAQQKHLSRMDEAEENGYQGTYFTSTSPRGNAYSERDGYISGPAGSPEDARLRRLHAEETEDEAERATEASVEDRDDSAGAVATPSEQDPTEAEDTEAEARPRKRSNLLSPPRAPRPVMNTDDSAEIVFFAYGVVVFFGFNEDQERSILDDIEGAGAVRRGRKEEDWEIEECHYAYDPTIAYPRIYNDFFTFKSPSHLLTLSLSHALAQSTLLAHYESLAHSLLASPRTLALPRTLARTGALALSRKEAMRLTGRLFRLRRDVVLGGNVLDVPEVFWEEASLRGLYEAGRAYFEIGERVAGLSERIGGASELLDAIHDTLNNNAMERITWIIIWLIVVACLVELGEIIARLVVHTTLKNEAAVAVASAATLTVQTAHGVVSLDRDEALRILSQVLSGEQPL</sequence>
<reference evidence="1" key="2">
    <citation type="journal article" date="2022" name="New Phytol.">
        <title>Evolutionary transition to the ectomycorrhizal habit in the genomes of a hyperdiverse lineage of mushroom-forming fungi.</title>
        <authorList>
            <person name="Looney B."/>
            <person name="Miyauchi S."/>
            <person name="Morin E."/>
            <person name="Drula E."/>
            <person name="Courty P.E."/>
            <person name="Kohler A."/>
            <person name="Kuo A."/>
            <person name="LaButti K."/>
            <person name="Pangilinan J."/>
            <person name="Lipzen A."/>
            <person name="Riley R."/>
            <person name="Andreopoulos W."/>
            <person name="He G."/>
            <person name="Johnson J."/>
            <person name="Nolan M."/>
            <person name="Tritt A."/>
            <person name="Barry K.W."/>
            <person name="Grigoriev I.V."/>
            <person name="Nagy L.G."/>
            <person name="Hibbett D."/>
            <person name="Henrissat B."/>
            <person name="Matheny P.B."/>
            <person name="Labbe J."/>
            <person name="Martin F.M."/>
        </authorList>
    </citation>
    <scope>NUCLEOTIDE SEQUENCE</scope>
    <source>
        <strain evidence="1">FP105234-sp</strain>
    </source>
</reference>
<dbReference type="Proteomes" id="UP000814033">
    <property type="component" value="Unassembled WGS sequence"/>
</dbReference>
<accession>A0ACB8S781</accession>
<keyword evidence="2" id="KW-1185">Reference proteome</keyword>
<proteinExistence type="predicted"/>
<evidence type="ECO:0000313" key="1">
    <source>
        <dbReference type="EMBL" id="KAI0052154.1"/>
    </source>
</evidence>
<evidence type="ECO:0000313" key="2">
    <source>
        <dbReference type="Proteomes" id="UP000814033"/>
    </source>
</evidence>
<protein>
    <submittedName>
        <fullName evidence="1">DUF155-domain-containing protein</fullName>
    </submittedName>
</protein>
<organism evidence="1 2">
    <name type="scientific">Auriscalpium vulgare</name>
    <dbReference type="NCBI Taxonomy" id="40419"/>
    <lineage>
        <taxon>Eukaryota</taxon>
        <taxon>Fungi</taxon>
        <taxon>Dikarya</taxon>
        <taxon>Basidiomycota</taxon>
        <taxon>Agaricomycotina</taxon>
        <taxon>Agaricomycetes</taxon>
        <taxon>Russulales</taxon>
        <taxon>Auriscalpiaceae</taxon>
        <taxon>Auriscalpium</taxon>
    </lineage>
</organism>
<name>A0ACB8S781_9AGAM</name>